<evidence type="ECO:0000313" key="2">
    <source>
        <dbReference type="Proteomes" id="UP001589818"/>
    </source>
</evidence>
<comment type="caution">
    <text evidence="1">The sequence shown here is derived from an EMBL/GenBank/DDBJ whole genome shotgun (WGS) entry which is preliminary data.</text>
</comment>
<dbReference type="InterPro" id="IPR011009">
    <property type="entry name" value="Kinase-like_dom_sf"/>
</dbReference>
<dbReference type="SUPFAM" id="SSF56112">
    <property type="entry name" value="Protein kinase-like (PK-like)"/>
    <property type="match status" value="1"/>
</dbReference>
<proteinExistence type="predicted"/>
<gene>
    <name evidence="1" type="ORF">ACFFJ8_19745</name>
</gene>
<accession>A0ABV6JCG0</accession>
<sequence length="108" mass="12736">MEEQTIHIRNKVEDLLHAKVENIIKFNNVPNNSVYKVSIENKPYIFKIYKQKTWPEDGKLMFVNRTLMKHHINCARMIAFDRSDAHFPTGFLLEECLPGETADRIVFD</sequence>
<dbReference type="RefSeq" id="WP_204821651.1">
    <property type="nucleotide sequence ID" value="NZ_JANHOF010000008.1"/>
</dbReference>
<keyword evidence="2" id="KW-1185">Reference proteome</keyword>
<dbReference type="Proteomes" id="UP001589818">
    <property type="component" value="Unassembled WGS sequence"/>
</dbReference>
<protein>
    <submittedName>
        <fullName evidence="1">Phosphotransferase</fullName>
    </submittedName>
</protein>
<name>A0ABV6JCG0_9BACL</name>
<dbReference type="EMBL" id="JBHLVF010000034">
    <property type="protein sequence ID" value="MFC0393593.1"/>
    <property type="molecule type" value="Genomic_DNA"/>
</dbReference>
<evidence type="ECO:0000313" key="1">
    <source>
        <dbReference type="EMBL" id="MFC0393593.1"/>
    </source>
</evidence>
<organism evidence="1 2">
    <name type="scientific">Paenibacillus mendelii</name>
    <dbReference type="NCBI Taxonomy" id="206163"/>
    <lineage>
        <taxon>Bacteria</taxon>
        <taxon>Bacillati</taxon>
        <taxon>Bacillota</taxon>
        <taxon>Bacilli</taxon>
        <taxon>Bacillales</taxon>
        <taxon>Paenibacillaceae</taxon>
        <taxon>Paenibacillus</taxon>
    </lineage>
</organism>
<reference evidence="1 2" key="1">
    <citation type="submission" date="2024-09" db="EMBL/GenBank/DDBJ databases">
        <authorList>
            <person name="Sun Q."/>
            <person name="Mori K."/>
        </authorList>
    </citation>
    <scope>NUCLEOTIDE SEQUENCE [LARGE SCALE GENOMIC DNA]</scope>
    <source>
        <strain evidence="1 2">CCM 4839</strain>
    </source>
</reference>